<evidence type="ECO:0008006" key="9">
    <source>
        <dbReference type="Google" id="ProtNLM"/>
    </source>
</evidence>
<dbReference type="InterPro" id="IPR001650">
    <property type="entry name" value="Helicase_C-like"/>
</dbReference>
<dbReference type="PANTHER" id="PTHR11274:SF0">
    <property type="entry name" value="GENERAL TRANSCRIPTION AND DNA REPAIR FACTOR IIH HELICASE SUBUNIT XPB"/>
    <property type="match status" value="1"/>
</dbReference>
<dbReference type="AlphaFoldDB" id="A0A9W5UQD2"/>
<gene>
    <name evidence="7" type="ORF">Vse01_23850</name>
</gene>
<dbReference type="GO" id="GO:0016787">
    <property type="term" value="F:hydrolase activity"/>
    <property type="evidence" value="ECO:0007669"/>
    <property type="project" value="UniProtKB-KW"/>
</dbReference>
<dbReference type="PROSITE" id="PS51192">
    <property type="entry name" value="HELICASE_ATP_BIND_1"/>
    <property type="match status" value="1"/>
</dbReference>
<dbReference type="PROSITE" id="PS51194">
    <property type="entry name" value="HELICASE_CTER"/>
    <property type="match status" value="1"/>
</dbReference>
<keyword evidence="3" id="KW-0347">Helicase</keyword>
<dbReference type="PANTHER" id="PTHR11274">
    <property type="entry name" value="RAD25/XP-B DNA REPAIR HELICASE"/>
    <property type="match status" value="1"/>
</dbReference>
<dbReference type="EMBL" id="BOPD01000013">
    <property type="protein sequence ID" value="GIJ33237.1"/>
    <property type="molecule type" value="Genomic_DNA"/>
</dbReference>
<keyword evidence="1" id="KW-0547">Nucleotide-binding</keyword>
<dbReference type="GO" id="GO:0005524">
    <property type="term" value="F:ATP binding"/>
    <property type="evidence" value="ECO:0007669"/>
    <property type="project" value="UniProtKB-KW"/>
</dbReference>
<keyword evidence="4" id="KW-0067">ATP-binding</keyword>
<evidence type="ECO:0000313" key="7">
    <source>
        <dbReference type="EMBL" id="GIJ33237.1"/>
    </source>
</evidence>
<dbReference type="Pfam" id="PF00271">
    <property type="entry name" value="Helicase_C"/>
    <property type="match status" value="1"/>
</dbReference>
<evidence type="ECO:0000256" key="4">
    <source>
        <dbReference type="ARBA" id="ARBA00022840"/>
    </source>
</evidence>
<evidence type="ECO:0000313" key="8">
    <source>
        <dbReference type="Proteomes" id="UP000607311"/>
    </source>
</evidence>
<comment type="caution">
    <text evidence="7">The sequence shown here is derived from an EMBL/GenBank/DDBJ whole genome shotgun (WGS) entry which is preliminary data.</text>
</comment>
<dbReference type="GO" id="GO:0003677">
    <property type="term" value="F:DNA binding"/>
    <property type="evidence" value="ECO:0007669"/>
    <property type="project" value="InterPro"/>
</dbReference>
<organism evidence="7 8">
    <name type="scientific">Micromonospora sediminimaris</name>
    <dbReference type="NCBI Taxonomy" id="547162"/>
    <lineage>
        <taxon>Bacteria</taxon>
        <taxon>Bacillati</taxon>
        <taxon>Actinomycetota</taxon>
        <taxon>Actinomycetes</taxon>
        <taxon>Micromonosporales</taxon>
        <taxon>Micromonosporaceae</taxon>
        <taxon>Micromonospora</taxon>
    </lineage>
</organism>
<dbReference type="SMART" id="SM00490">
    <property type="entry name" value="HELICc"/>
    <property type="match status" value="1"/>
</dbReference>
<evidence type="ECO:0000256" key="1">
    <source>
        <dbReference type="ARBA" id="ARBA00022741"/>
    </source>
</evidence>
<accession>A0A9W5UQD2</accession>
<evidence type="ECO:0000256" key="2">
    <source>
        <dbReference type="ARBA" id="ARBA00022801"/>
    </source>
</evidence>
<dbReference type="Gene3D" id="3.40.50.300">
    <property type="entry name" value="P-loop containing nucleotide triphosphate hydrolases"/>
    <property type="match status" value="2"/>
</dbReference>
<dbReference type="InterPro" id="IPR050615">
    <property type="entry name" value="ATP-dep_DNA_Helicase"/>
</dbReference>
<dbReference type="InterPro" id="IPR027417">
    <property type="entry name" value="P-loop_NTPase"/>
</dbReference>
<dbReference type="Proteomes" id="UP000607311">
    <property type="component" value="Unassembled WGS sequence"/>
</dbReference>
<dbReference type="Pfam" id="PF04851">
    <property type="entry name" value="ResIII"/>
    <property type="match status" value="1"/>
</dbReference>
<dbReference type="InterPro" id="IPR014001">
    <property type="entry name" value="Helicase_ATP-bd"/>
</dbReference>
<feature type="domain" description="Helicase ATP-binding" evidence="5">
    <location>
        <begin position="115"/>
        <end position="265"/>
    </location>
</feature>
<dbReference type="InterPro" id="IPR006935">
    <property type="entry name" value="Helicase/UvrB_N"/>
</dbReference>
<sequence>MPTALNKISKGNGVQRELMWMLLQHLLADQPGQNKRQLLAGLRRLGQPNLTTTDVNRALYANSVLFAHDGATPPRWRMAAEAADDFAAILAAAATALPRCYRGNEPRAWQTEALAAWRTQGRRGVVEAVTGTGKTTVGVLAAAAAVDAAERVLVLVPGRELLDQWHDVLRRALPGVRVGRFGGGHEDSLHDHSVLVAIVHSAARHQMLPLGAPGLLVADEVHRYGAPTFAYALEPGFGARLGLTATYAREDNGLIEHLEPYFGRVVAGCSYERGLTDEILAPFRVGFLGVHFSPDEQERHDEYDERARALRRRMILDHGCPEEPFGEFIGAVNRLSQGSAADPRTRDARNYLNAFTKRRQVLAECRSKQEALASLALVFATADRGLVFGETTTSAEQAAAVLRRNGVLAEAFTSELQQHERKDRLAGFREGKLKVLTAPRVLDEGIDVPQAELGVVMAGSKSKRQMIQRMGRVIRPKKDRRPAAFIVLYVRGTGEDPDNGAHEDFREQLIEVAQDIVDFGPDTSGADLLAWYCKGRMGI</sequence>
<keyword evidence="8" id="KW-1185">Reference proteome</keyword>
<protein>
    <recommendedName>
        <fullName evidence="9">Superfamily II DNA or RNA helicase</fullName>
    </recommendedName>
</protein>
<dbReference type="SMART" id="SM00487">
    <property type="entry name" value="DEXDc"/>
    <property type="match status" value="1"/>
</dbReference>
<reference evidence="7" key="1">
    <citation type="submission" date="2021-01" db="EMBL/GenBank/DDBJ databases">
        <title>Whole genome shotgun sequence of Verrucosispora sediminis NBRC 107745.</title>
        <authorList>
            <person name="Komaki H."/>
            <person name="Tamura T."/>
        </authorList>
    </citation>
    <scope>NUCLEOTIDE SEQUENCE</scope>
    <source>
        <strain evidence="7">NBRC 107745</strain>
    </source>
</reference>
<evidence type="ECO:0000256" key="3">
    <source>
        <dbReference type="ARBA" id="ARBA00022806"/>
    </source>
</evidence>
<dbReference type="GO" id="GO:0004386">
    <property type="term" value="F:helicase activity"/>
    <property type="evidence" value="ECO:0007669"/>
    <property type="project" value="UniProtKB-KW"/>
</dbReference>
<proteinExistence type="predicted"/>
<evidence type="ECO:0000259" key="5">
    <source>
        <dbReference type="PROSITE" id="PS51192"/>
    </source>
</evidence>
<dbReference type="SUPFAM" id="SSF52540">
    <property type="entry name" value="P-loop containing nucleoside triphosphate hydrolases"/>
    <property type="match status" value="1"/>
</dbReference>
<name>A0A9W5UQD2_9ACTN</name>
<feature type="domain" description="Helicase C-terminal" evidence="6">
    <location>
        <begin position="357"/>
        <end position="529"/>
    </location>
</feature>
<evidence type="ECO:0000259" key="6">
    <source>
        <dbReference type="PROSITE" id="PS51194"/>
    </source>
</evidence>
<keyword evidence="2" id="KW-0378">Hydrolase</keyword>
<dbReference type="CDD" id="cd17926">
    <property type="entry name" value="DEXHc_RE"/>
    <property type="match status" value="1"/>
</dbReference>